<accession>A0AAE9VER6</accession>
<evidence type="ECO:0000259" key="1">
    <source>
        <dbReference type="SMART" id="SM00635"/>
    </source>
</evidence>
<dbReference type="EMBL" id="OP924544">
    <property type="protein sequence ID" value="WAX22749.1"/>
    <property type="molecule type" value="Genomic_DNA"/>
</dbReference>
<name>A0AAE9VER6_9CAUD</name>
<organism evidence="2 3">
    <name type="scientific">Pseudomonas phage UFJF_PfSW6</name>
    <dbReference type="NCBI Taxonomy" id="3003725"/>
    <lineage>
        <taxon>Viruses</taxon>
        <taxon>Duplodnaviria</taxon>
        <taxon>Heunggongvirae</taxon>
        <taxon>Uroviricota</taxon>
        <taxon>Caudoviricetes</taxon>
        <taxon>Autographivirales</taxon>
        <taxon>Autotranscriptaviridae</taxon>
        <taxon>Studiervirinae</taxon>
        <taxon>Pijolavirus</taxon>
        <taxon>Pijolavirus UFJFPfSW6</taxon>
    </lineage>
</organism>
<proteinExistence type="predicted"/>
<sequence length="88" mass="8604">MSIVGVTGVTIAPKTSTVKMGATRNLTATVSPANAANKSVTFVSSDPLIATVSASGVVTPVATGSATITVTTVDGSFKDTCALTVTDA</sequence>
<dbReference type="InterPro" id="IPR003343">
    <property type="entry name" value="Big_2"/>
</dbReference>
<dbReference type="SMART" id="SM00635">
    <property type="entry name" value="BID_2"/>
    <property type="match status" value="1"/>
</dbReference>
<keyword evidence="3" id="KW-1185">Reference proteome</keyword>
<feature type="domain" description="BIG2" evidence="1">
    <location>
        <begin position="5"/>
        <end position="82"/>
    </location>
</feature>
<reference evidence="3" key="1">
    <citation type="journal article" date="2023" name="3 Biotech">
        <title>Genome sequencing of Pseudomonas fluorescens phage UFJF_PfSW6: a novel lytic Pijolavirus specie with potential for biocontrol in the dairy industry.</title>
        <authorList>
            <person name="Vidigal P.M.P."/>
            <person name="Hungaro H.M."/>
        </authorList>
    </citation>
    <scope>NUCLEOTIDE SEQUENCE [LARGE SCALE GENOMIC DNA]</scope>
</reference>
<dbReference type="InterPro" id="IPR008964">
    <property type="entry name" value="Invasin/intimin_cell_adhesion"/>
</dbReference>
<evidence type="ECO:0000313" key="3">
    <source>
        <dbReference type="Proteomes" id="UP001221264"/>
    </source>
</evidence>
<gene>
    <name evidence="2" type="ORF">UFJFPfSW6_00035</name>
</gene>
<dbReference type="Proteomes" id="UP001221264">
    <property type="component" value="Segment"/>
</dbReference>
<dbReference type="Pfam" id="PF02368">
    <property type="entry name" value="Big_2"/>
    <property type="match status" value="1"/>
</dbReference>
<protein>
    <submittedName>
        <fullName evidence="2">Ig domain-containing protein</fullName>
    </submittedName>
</protein>
<dbReference type="Gene3D" id="2.60.40.1080">
    <property type="match status" value="1"/>
</dbReference>
<dbReference type="SUPFAM" id="SSF49373">
    <property type="entry name" value="Invasin/intimin cell-adhesion fragments"/>
    <property type="match status" value="1"/>
</dbReference>
<evidence type="ECO:0000313" key="2">
    <source>
        <dbReference type="EMBL" id="WAX22749.1"/>
    </source>
</evidence>